<dbReference type="PANTHER" id="PTHR45986">
    <property type="entry name" value="ZINC FINGER MATRIN-TYPE PROTEIN 2"/>
    <property type="match status" value="1"/>
</dbReference>
<reference evidence="7" key="1">
    <citation type="submission" date="2021-01" db="EMBL/GenBank/DDBJ databases">
        <authorList>
            <person name="Corre E."/>
            <person name="Pelletier E."/>
            <person name="Niang G."/>
            <person name="Scheremetjew M."/>
            <person name="Finn R."/>
            <person name="Kale V."/>
            <person name="Holt S."/>
            <person name="Cochrane G."/>
            <person name="Meng A."/>
            <person name="Brown T."/>
            <person name="Cohen L."/>
        </authorList>
    </citation>
    <scope>NUCLEOTIDE SEQUENCE</scope>
    <source>
        <strain evidence="7">SoJaBio B1-5/56/2</strain>
    </source>
</reference>
<dbReference type="GO" id="GO:0008270">
    <property type="term" value="F:zinc ion binding"/>
    <property type="evidence" value="ECO:0007669"/>
    <property type="project" value="UniProtKB-KW"/>
</dbReference>
<feature type="region of interest" description="Disordered" evidence="5">
    <location>
        <begin position="1"/>
        <end position="34"/>
    </location>
</feature>
<dbReference type="SMART" id="SM00451">
    <property type="entry name" value="ZnF_U1"/>
    <property type="match status" value="1"/>
</dbReference>
<evidence type="ECO:0000256" key="4">
    <source>
        <dbReference type="ARBA" id="ARBA00023242"/>
    </source>
</evidence>
<dbReference type="GO" id="GO:0003676">
    <property type="term" value="F:nucleic acid binding"/>
    <property type="evidence" value="ECO:0007669"/>
    <property type="project" value="InterPro"/>
</dbReference>
<dbReference type="GO" id="GO:0005681">
    <property type="term" value="C:spliceosomal complex"/>
    <property type="evidence" value="ECO:0007669"/>
    <property type="project" value="InterPro"/>
</dbReference>
<sequence>MSGPPEKPKKDTRREWKDEDYTERAKARAKAEADEIERLEKIRRGEKVKAKDNYLPPAQRERLVSREEDVDLRKDLGKKSVITETTPMAQRGGYYCEVCDCLVKDSVNYLDHINGKKHQRAMGYSMRTERATVDQVRDRLKYHKRKQREDDLKLEYDFEARMEELRKQEEDKREETRARKRARKEEKKKEAEEEEEYDPALAAMGLPSNFGSKK</sequence>
<evidence type="ECO:0000256" key="1">
    <source>
        <dbReference type="ARBA" id="ARBA00022723"/>
    </source>
</evidence>
<dbReference type="InterPro" id="IPR040107">
    <property type="entry name" value="Snu23"/>
</dbReference>
<dbReference type="FunFam" id="3.30.160.60:FF:000491">
    <property type="entry name" value="zinc finger matrin-type protein 2-like"/>
    <property type="match status" value="1"/>
</dbReference>
<keyword evidence="3" id="KW-0862">Zinc</keyword>
<feature type="compositionally biased region" description="Basic and acidic residues" evidence="5">
    <location>
        <begin position="163"/>
        <end position="191"/>
    </location>
</feature>
<feature type="region of interest" description="Disordered" evidence="5">
    <location>
        <begin position="163"/>
        <end position="214"/>
    </location>
</feature>
<dbReference type="Gene3D" id="3.30.160.60">
    <property type="entry name" value="Classic Zinc Finger"/>
    <property type="match status" value="1"/>
</dbReference>
<dbReference type="GO" id="GO:0046540">
    <property type="term" value="C:U4/U6 x U5 tri-snRNP complex"/>
    <property type="evidence" value="ECO:0007669"/>
    <property type="project" value="TreeGrafter"/>
</dbReference>
<keyword evidence="2" id="KW-0863">Zinc-finger</keyword>
<proteinExistence type="predicted"/>
<gene>
    <name evidence="7" type="ORF">NAES01612_LOCUS3020</name>
</gene>
<dbReference type="InterPro" id="IPR003604">
    <property type="entry name" value="Matrin/U1-like-C_Znf_C2H2"/>
</dbReference>
<name>A0A7S4JZ94_9EUKA</name>
<dbReference type="InterPro" id="IPR013087">
    <property type="entry name" value="Znf_C2H2_type"/>
</dbReference>
<dbReference type="AlphaFoldDB" id="A0A7S4JZ94"/>
<evidence type="ECO:0000256" key="5">
    <source>
        <dbReference type="SAM" id="MobiDB-lite"/>
    </source>
</evidence>
<evidence type="ECO:0000313" key="7">
    <source>
        <dbReference type="EMBL" id="CAE2278136.1"/>
    </source>
</evidence>
<dbReference type="InterPro" id="IPR036236">
    <property type="entry name" value="Znf_C2H2_sf"/>
</dbReference>
<protein>
    <recommendedName>
        <fullName evidence="6">U1-type domain-containing protein</fullName>
    </recommendedName>
</protein>
<dbReference type="SUPFAM" id="SSF57667">
    <property type="entry name" value="beta-beta-alpha zinc fingers"/>
    <property type="match status" value="1"/>
</dbReference>
<organism evidence="7">
    <name type="scientific">Paramoeba aestuarina</name>
    <dbReference type="NCBI Taxonomy" id="180227"/>
    <lineage>
        <taxon>Eukaryota</taxon>
        <taxon>Amoebozoa</taxon>
        <taxon>Discosea</taxon>
        <taxon>Flabellinia</taxon>
        <taxon>Dactylopodida</taxon>
        <taxon>Paramoebidae</taxon>
        <taxon>Paramoeba</taxon>
    </lineage>
</organism>
<evidence type="ECO:0000256" key="2">
    <source>
        <dbReference type="ARBA" id="ARBA00022771"/>
    </source>
</evidence>
<dbReference type="Pfam" id="PF12874">
    <property type="entry name" value="zf-met"/>
    <property type="match status" value="1"/>
</dbReference>
<dbReference type="EMBL" id="HBKR01004499">
    <property type="protein sequence ID" value="CAE2278136.1"/>
    <property type="molecule type" value="Transcribed_RNA"/>
</dbReference>
<accession>A0A7S4JZ94</accession>
<keyword evidence="1" id="KW-0479">Metal-binding</keyword>
<dbReference type="PANTHER" id="PTHR45986:SF1">
    <property type="entry name" value="ZINC FINGER MATRIN-TYPE PROTEIN 2"/>
    <property type="match status" value="1"/>
</dbReference>
<feature type="domain" description="U1-type" evidence="6">
    <location>
        <begin position="91"/>
        <end position="125"/>
    </location>
</feature>
<dbReference type="GO" id="GO:0000398">
    <property type="term" value="P:mRNA splicing, via spliceosome"/>
    <property type="evidence" value="ECO:0007669"/>
    <property type="project" value="InterPro"/>
</dbReference>
<keyword evidence="4" id="KW-0539">Nucleus</keyword>
<evidence type="ECO:0000259" key="6">
    <source>
        <dbReference type="SMART" id="SM00451"/>
    </source>
</evidence>
<evidence type="ECO:0000256" key="3">
    <source>
        <dbReference type="ARBA" id="ARBA00022833"/>
    </source>
</evidence>